<keyword evidence="2" id="KW-1185">Reference proteome</keyword>
<dbReference type="EMBL" id="LC035386">
    <property type="protein sequence ID" value="BAS49597.1"/>
    <property type="molecule type" value="Genomic_DNA"/>
</dbReference>
<protein>
    <submittedName>
        <fullName evidence="1">Single-strand DNA binding protein</fullName>
    </submittedName>
</protein>
<dbReference type="GeneID" id="43131470"/>
<sequence>MKVLVLGVTEYARKDGTKAARVIVASTPRNPNTRGLATAELEAVPEVVDQFKVLPGLYDLAVEVSVSSYAGKAEARPVIVSARFEAAVVPERKEVKA</sequence>
<evidence type="ECO:0000313" key="1">
    <source>
        <dbReference type="EMBL" id="BAS49597.1"/>
    </source>
</evidence>
<dbReference type="RefSeq" id="YP_009724382.1">
    <property type="nucleotide sequence ID" value="NC_045425.1"/>
</dbReference>
<gene>
    <name evidence="1" type="primary">V</name>
</gene>
<name>A0A0M5N8A0_9VIRU</name>
<reference evidence="2" key="1">
    <citation type="journal article" date="2016" name="Front. Microbiol.">
        <title>Physiological Properties and Genome Structure of the Hyperthermophilic Filamentous Phage ?OH3 Which Infects Thermus thermophilus HB8.</title>
        <authorList>
            <person name="Nagayoshi Y."/>
            <person name="Kumagae K."/>
            <person name="Mori K."/>
            <person name="Tashiro K."/>
            <person name="Nakamura A."/>
            <person name="Fujino Y."/>
            <person name="Hiromasa Y."/>
            <person name="Iwamoto T."/>
            <person name="Kuhara S."/>
            <person name="Ohshima T."/>
            <person name="Doi K."/>
        </authorList>
    </citation>
    <scope>NUCLEOTIDE SEQUENCE [LARGE SCALE GENOMIC DNA]</scope>
</reference>
<evidence type="ECO:0000313" key="2">
    <source>
        <dbReference type="Proteomes" id="UP000226162"/>
    </source>
</evidence>
<organism evidence="1 2">
    <name type="scientific">Thermus phage OH3</name>
    <dbReference type="NCBI Taxonomy" id="1640445"/>
    <lineage>
        <taxon>Viruses</taxon>
        <taxon>Monodnaviria</taxon>
        <taxon>Loebvirae</taxon>
        <taxon>Hofneiviricota</taxon>
        <taxon>Faserviricetes</taxon>
        <taxon>Tubulavirales</taxon>
        <taxon>Paulinoviridae</taxon>
        <taxon>Thomixvirus</taxon>
        <taxon>Thomixvirus OH3</taxon>
    </lineage>
</organism>
<dbReference type="KEGG" id="vg:43131470"/>
<proteinExistence type="predicted"/>
<accession>A0A0M5N8A0</accession>
<dbReference type="Proteomes" id="UP000226162">
    <property type="component" value="Segment"/>
</dbReference>